<dbReference type="AlphaFoldDB" id="D3V021"/>
<evidence type="ECO:0000313" key="2">
    <source>
        <dbReference type="Proteomes" id="UP000002045"/>
    </source>
</evidence>
<protein>
    <submittedName>
        <fullName evidence="1">Uncharacterized protein</fullName>
    </submittedName>
</protein>
<sequence>MNIEFINEIRASMKRDRQSDIRYVIECKRNYLDFRQWAMDHEPRSASRRALNRLAWQQRKFYRKWMALS</sequence>
<dbReference type="HOGENOM" id="CLU_204067_0_0_6"/>
<dbReference type="EMBL" id="FN667741">
    <property type="protein sequence ID" value="CBJ80314.1"/>
    <property type="molecule type" value="Genomic_DNA"/>
</dbReference>
<reference evidence="1 2" key="1">
    <citation type="journal article" date="2011" name="PLoS ONE">
        <title>The entomopathogenic bacterial endosymbionts xenorhabdus and photorhabdus: convergent lifestyles from divergent genomes.</title>
        <authorList>
            <person name="Chaston J.M."/>
            <person name="Suen G."/>
            <person name="Tucker S.L."/>
            <person name="Andersen A.W."/>
            <person name="Bhasin A."/>
            <person name="Bode E."/>
            <person name="Bode H.B."/>
            <person name="Brachmann A.O."/>
            <person name="Cowles C.E."/>
            <person name="Cowles K.N."/>
            <person name="Darby C."/>
            <person name="de Leon L."/>
            <person name="Drace K."/>
            <person name="Du Z."/>
            <person name="Givaudan A."/>
            <person name="Herbert Tran E.E."/>
            <person name="Jewell K.A."/>
            <person name="Knack J.J."/>
            <person name="Krasomil-Osterfeld K.C."/>
            <person name="Kukor R."/>
            <person name="Lanois A."/>
            <person name="Latreille P."/>
            <person name="Leimgruber N.K."/>
            <person name="Lipke C.M."/>
            <person name="Liu R."/>
            <person name="Lu X."/>
            <person name="Martens E.C."/>
            <person name="Marri P.R."/>
            <person name="Medigue C."/>
            <person name="Menard M.L."/>
            <person name="Miller N.M."/>
            <person name="Morales-Soto N."/>
            <person name="Norton S."/>
            <person name="Ogier J.C."/>
            <person name="Orchard S.S."/>
            <person name="Park D."/>
            <person name="Park Y."/>
            <person name="Qurollo B.A."/>
            <person name="Sugar D.R."/>
            <person name="Richards G.R."/>
            <person name="Rouy Z."/>
            <person name="Slominski B."/>
            <person name="Slominski K."/>
            <person name="Snyder H."/>
            <person name="Tjaden B.C."/>
            <person name="van der Hoeven R."/>
            <person name="Welch R.D."/>
            <person name="Wheeler C."/>
            <person name="Xiang B."/>
            <person name="Barbazuk B."/>
            <person name="Gaudriault S."/>
            <person name="Goodner B."/>
            <person name="Slater S.C."/>
            <person name="Forst S."/>
            <person name="Goldman B.S."/>
            <person name="Goodrich-Blair H."/>
        </authorList>
    </citation>
    <scope>NUCLEOTIDE SEQUENCE [LARGE SCALE GENOMIC DNA]</scope>
    <source>
        <strain evidence="1 2">SS-2004</strain>
    </source>
</reference>
<name>D3V021_XENBS</name>
<dbReference type="KEGG" id="xbo:XBJ1_1180"/>
<dbReference type="PATRIC" id="fig|406818.4.peg.1075"/>
<accession>D3V021</accession>
<gene>
    <name evidence="1" type="ordered locus">XBJ1_1180</name>
</gene>
<dbReference type="STRING" id="406818.XBJ1_1180"/>
<proteinExistence type="predicted"/>
<evidence type="ECO:0000313" key="1">
    <source>
        <dbReference type="EMBL" id="CBJ80314.1"/>
    </source>
</evidence>
<organism evidence="1 2">
    <name type="scientific">Xenorhabdus bovienii (strain SS-2004)</name>
    <name type="common">Xenorhabdus nematophila subsp. bovienii</name>
    <dbReference type="NCBI Taxonomy" id="406818"/>
    <lineage>
        <taxon>Bacteria</taxon>
        <taxon>Pseudomonadati</taxon>
        <taxon>Pseudomonadota</taxon>
        <taxon>Gammaproteobacteria</taxon>
        <taxon>Enterobacterales</taxon>
        <taxon>Morganellaceae</taxon>
        <taxon>Xenorhabdus</taxon>
    </lineage>
</organism>
<dbReference type="RefSeq" id="WP_012987724.1">
    <property type="nucleotide sequence ID" value="NC_013892.1"/>
</dbReference>
<dbReference type="Proteomes" id="UP000002045">
    <property type="component" value="Chromosome"/>
</dbReference>